<dbReference type="CDD" id="cd00637">
    <property type="entry name" value="7tm_classA_rhodopsin-like"/>
    <property type="match status" value="1"/>
</dbReference>
<dbReference type="PROSITE" id="PS50262">
    <property type="entry name" value="G_PROTEIN_RECEP_F1_2"/>
    <property type="match status" value="1"/>
</dbReference>
<keyword evidence="3 8" id="KW-1133">Transmembrane helix</keyword>
<dbReference type="GO" id="GO:0016020">
    <property type="term" value="C:membrane"/>
    <property type="evidence" value="ECO:0007669"/>
    <property type="project" value="UniProtKB-SubCell"/>
</dbReference>
<dbReference type="PANTHER" id="PTHR24044:SF420">
    <property type="entry name" value="DELTA AND NOTCH-LIKE EPIDERMAL GROWTH FACTOR-RELATED RECEPTOR ISOFORM X1"/>
    <property type="match status" value="1"/>
</dbReference>
<feature type="transmembrane region" description="Helical" evidence="8">
    <location>
        <begin position="1364"/>
        <end position="1382"/>
    </location>
</feature>
<dbReference type="SUPFAM" id="SSF81321">
    <property type="entry name" value="Family A G protein-coupled receptor-like"/>
    <property type="match status" value="1"/>
</dbReference>
<dbReference type="PRINTS" id="PR00261">
    <property type="entry name" value="LDLRECEPTOR"/>
</dbReference>
<feature type="disulfide bond" evidence="6">
    <location>
        <begin position="933"/>
        <end position="942"/>
    </location>
</feature>
<comment type="caution">
    <text evidence="6">Lacks conserved residue(s) required for the propagation of feature annotation.</text>
</comment>
<dbReference type="SMART" id="SM00181">
    <property type="entry name" value="EGF"/>
    <property type="match status" value="6"/>
</dbReference>
<dbReference type="PROSITE" id="PS01186">
    <property type="entry name" value="EGF_2"/>
    <property type="match status" value="1"/>
</dbReference>
<evidence type="ECO:0000259" key="11">
    <source>
        <dbReference type="PROSITE" id="PS50262"/>
    </source>
</evidence>
<keyword evidence="5 6" id="KW-1015">Disulfide bond</keyword>
<dbReference type="PANTHER" id="PTHR24044">
    <property type="entry name" value="NOTCH LIGAND FAMILY MEMBER"/>
    <property type="match status" value="1"/>
</dbReference>
<dbReference type="InterPro" id="IPR000742">
    <property type="entry name" value="EGF"/>
</dbReference>
<feature type="disulfide bond" evidence="7">
    <location>
        <begin position="215"/>
        <end position="227"/>
    </location>
</feature>
<evidence type="ECO:0000256" key="2">
    <source>
        <dbReference type="ARBA" id="ARBA00022692"/>
    </source>
</evidence>
<feature type="transmembrane region" description="Helical" evidence="8">
    <location>
        <begin position="1248"/>
        <end position="1269"/>
    </location>
</feature>
<feature type="disulfide bond" evidence="6">
    <location>
        <begin position="1011"/>
        <end position="1020"/>
    </location>
</feature>
<dbReference type="PROSITE" id="PS00022">
    <property type="entry name" value="EGF_1"/>
    <property type="match status" value="4"/>
</dbReference>
<evidence type="ECO:0000256" key="4">
    <source>
        <dbReference type="ARBA" id="ARBA00023136"/>
    </source>
</evidence>
<dbReference type="Proteomes" id="UP000663828">
    <property type="component" value="Unassembled WGS sequence"/>
</dbReference>
<dbReference type="Pfam" id="PF00008">
    <property type="entry name" value="EGF"/>
    <property type="match status" value="1"/>
</dbReference>
<evidence type="ECO:0000313" key="12">
    <source>
        <dbReference type="EMBL" id="CAF1626997.1"/>
    </source>
</evidence>
<feature type="transmembrane region" description="Helical" evidence="8">
    <location>
        <begin position="1415"/>
        <end position="1440"/>
    </location>
</feature>
<feature type="disulfide bond" evidence="7">
    <location>
        <begin position="663"/>
        <end position="678"/>
    </location>
</feature>
<dbReference type="PROSITE" id="PS50068">
    <property type="entry name" value="LDLRA_2"/>
    <property type="match status" value="2"/>
</dbReference>
<dbReference type="CDD" id="cd00112">
    <property type="entry name" value="LDLa"/>
    <property type="match status" value="1"/>
</dbReference>
<dbReference type="Gene3D" id="2.10.25.10">
    <property type="entry name" value="Laminin"/>
    <property type="match status" value="2"/>
</dbReference>
<keyword evidence="13" id="KW-1185">Reference proteome</keyword>
<feature type="signal peptide" evidence="9">
    <location>
        <begin position="1"/>
        <end position="17"/>
    </location>
</feature>
<dbReference type="EMBL" id="CAJNOR010008001">
    <property type="protein sequence ID" value="CAF1626997.1"/>
    <property type="molecule type" value="Genomic_DNA"/>
</dbReference>
<feature type="chain" id="PRO_5032405283" evidence="9">
    <location>
        <begin position="18"/>
        <end position="1480"/>
    </location>
</feature>
<evidence type="ECO:0000256" key="9">
    <source>
        <dbReference type="SAM" id="SignalP"/>
    </source>
</evidence>
<dbReference type="Gene3D" id="4.10.400.10">
    <property type="entry name" value="Low-density Lipoprotein Receptor"/>
    <property type="match status" value="2"/>
</dbReference>
<proteinExistence type="predicted"/>
<dbReference type="GO" id="GO:0005112">
    <property type="term" value="F:Notch binding"/>
    <property type="evidence" value="ECO:0007669"/>
    <property type="project" value="TreeGrafter"/>
</dbReference>
<evidence type="ECO:0000256" key="3">
    <source>
        <dbReference type="ARBA" id="ARBA00022989"/>
    </source>
</evidence>
<dbReference type="PROSITE" id="PS50026">
    <property type="entry name" value="EGF_3"/>
    <property type="match status" value="3"/>
</dbReference>
<reference evidence="12" key="1">
    <citation type="submission" date="2021-02" db="EMBL/GenBank/DDBJ databases">
        <authorList>
            <person name="Nowell W R."/>
        </authorList>
    </citation>
    <scope>NUCLEOTIDE SEQUENCE</scope>
</reference>
<organism evidence="12 13">
    <name type="scientific">Adineta ricciae</name>
    <name type="common">Rotifer</name>
    <dbReference type="NCBI Taxonomy" id="249248"/>
    <lineage>
        <taxon>Eukaryota</taxon>
        <taxon>Metazoa</taxon>
        <taxon>Spiralia</taxon>
        <taxon>Gnathifera</taxon>
        <taxon>Rotifera</taxon>
        <taxon>Eurotatoria</taxon>
        <taxon>Bdelloidea</taxon>
        <taxon>Adinetida</taxon>
        <taxon>Adinetidae</taxon>
        <taxon>Adineta</taxon>
    </lineage>
</organism>
<dbReference type="Gene3D" id="1.20.1070.10">
    <property type="entry name" value="Rhodopsin 7-helix transmembrane proteins"/>
    <property type="match status" value="1"/>
</dbReference>
<dbReference type="InterPro" id="IPR017452">
    <property type="entry name" value="GPCR_Rhodpsn_7TM"/>
</dbReference>
<comment type="caution">
    <text evidence="12">The sequence shown here is derived from an EMBL/GenBank/DDBJ whole genome shotgun (WGS) entry which is preliminary data.</text>
</comment>
<dbReference type="InterPro" id="IPR036055">
    <property type="entry name" value="LDL_receptor-like_sf"/>
</dbReference>
<evidence type="ECO:0000256" key="5">
    <source>
        <dbReference type="ARBA" id="ARBA00023157"/>
    </source>
</evidence>
<dbReference type="InterPro" id="IPR050906">
    <property type="entry name" value="Notch_signaling"/>
</dbReference>
<dbReference type="SUPFAM" id="SSF57424">
    <property type="entry name" value="LDL receptor-like module"/>
    <property type="match status" value="2"/>
</dbReference>
<name>A0A816CWD7_ADIRI</name>
<accession>A0A816CWD7</accession>
<comment type="subcellular location">
    <subcellularLocation>
        <location evidence="1">Membrane</location>
    </subcellularLocation>
</comment>
<keyword evidence="4 8" id="KW-0472">Membrane</keyword>
<evidence type="ECO:0000256" key="1">
    <source>
        <dbReference type="ARBA" id="ARBA00004370"/>
    </source>
</evidence>
<evidence type="ECO:0000313" key="13">
    <source>
        <dbReference type="Proteomes" id="UP000663828"/>
    </source>
</evidence>
<evidence type="ECO:0000256" key="7">
    <source>
        <dbReference type="PROSITE-ProRule" id="PRU00124"/>
    </source>
</evidence>
<evidence type="ECO:0000259" key="10">
    <source>
        <dbReference type="PROSITE" id="PS50026"/>
    </source>
</evidence>
<gene>
    <name evidence="12" type="ORF">XAT740_LOCUS51041</name>
</gene>
<dbReference type="SMART" id="SM00192">
    <property type="entry name" value="LDLa"/>
    <property type="match status" value="6"/>
</dbReference>
<evidence type="ECO:0000256" key="6">
    <source>
        <dbReference type="PROSITE-ProRule" id="PRU00076"/>
    </source>
</evidence>
<feature type="domain" description="EGF-like" evidence="10">
    <location>
        <begin position="907"/>
        <end position="943"/>
    </location>
</feature>
<keyword evidence="2 8" id="KW-0812">Transmembrane</keyword>
<protein>
    <submittedName>
        <fullName evidence="12">Uncharacterized protein</fullName>
    </submittedName>
</protein>
<feature type="transmembrane region" description="Helical" evidence="8">
    <location>
        <begin position="1323"/>
        <end position="1343"/>
    </location>
</feature>
<dbReference type="InterPro" id="IPR002172">
    <property type="entry name" value="LDrepeatLR_classA_rpt"/>
</dbReference>
<sequence length="1480" mass="171444">MYRALLLILFIHIEVKSQFNLYKIDRTIRSGTLEFDCLHLHTASTEIYTFVPYCIRPRHENDLIHSSLVNTHQKNFTFHDLLRLNVTTEQLLSWSASIDLVERYQSYVEGPNSLSTSNEIFFNCTVPWFGPRCQYLFDVEDVSTVLDVVFVTLEAKEDTLYPNHMTNLTCYVHLECNRGGAFICLDWREICDGRMDCLNDGVDEMHCLELEMNECQEDEYRCQNGQCISIEFWKDGAFVLECLDGSDEPELSPITLETCYIRTGFICEEHSCQQGDLPFVCGDGECRPNFYPCASGRDYLLFESMKALGDLSYECWTIMACSTRVIDTIENLSCDEFFSITNDITTYIDQCQNLTQFPAMPVLFSHVRFFYFKIYDRDWDFDKILLPDLICYDEHLCEFLVPSFRDENVTCRYRDEMGLNSNTTYVSWSVIIEKIAPYFVGCSSSYRTTTDFQNSSLYCCKNSSKCISKHRIMDGVRDCFMNDDEEAYELSCLLNQTLRFRCPNKNFCSSPLLVHQSKCSAQEKRTSLTEIQFNQICDQVIHLLPTTVDGQNYTDETDCDKWPCNNIYSRCDQFWNCPDGEDEDNCANSICPSRSFPCVSLEGNTMTCLPAHRVRNGIVDCIGALDEFQHYRNLMSSEWGSTVSLNYFQCSNRTICLSSRSLCDDFPQCPEGDDEAFCEDRRDICSEYKIHDRTPSDEALCLFGDYQAETKPFTLKNSPVYPPRKAAEINRIHEQSTELHFAKNTRHFETNDFLLAWHCHRGLYAQLWLSPTSLSYQCFCPPSYYGDRCQYQSERVSLTLGVFAADSRMLYEIAVSLFDDDNDRQEIYATEQVLYLPTQKCSMKYNIYLLYPTRPKNMSKNYSIRIDVFKKISLEYLASWSIKIPFLFMPVNRLAIMLRMPAYRMRNVHNCASSCQNGECSKYMNTEEFFCQCQTGWSGARCHIRTDCSNCSSDSLCINSIHNRSRCICPLGKFGPRCLLKRTCPPDTCQNKAQCIVTDQSAEEDSYTCICSEDYAGKYCQHFRNTIQISLTDLKIPSYVIVHIYTQVLFDFEDASLTVRKMLMFQRVIVLSIGSPIKMIFLKLDESYYLALLQPSSLLSNISTSISPAQQCLPVGDLLNSTMRSFPAIRRVKYYHTLCQMKFDLLCFHDELYMCLCALDHYANCFNIRHNANLTCRHDLYCQNNALCLKDDPTCHSNTVCICTDCFFGDRCQFYAKGIGLILDDILRYEIRPNVTLINQPLSVTINAGLTIIMLIVGLFNSIVCFFTFQTEKSRQVGCGIYLVTSSATSFITMIMMTLKTSLLIFTQTNRSANINVLRWECVYIEVLLKLFVYMDNWLYSCVAIERAYSVFKGATFDKMKSKYIARWIILALPFVIIGSGVHELLGRDLFNDEEENRMWCVTRYSNSIQFYNTFILFFHFLLPFCSNLFSALFIIIMVARRRTTGQHKQKNYKFSWHYLVYLFHCYRVVLNHPIIPGCI</sequence>
<keyword evidence="9" id="KW-0732">Signal</keyword>
<feature type="domain" description="G-protein coupled receptors family 1 profile" evidence="11">
    <location>
        <begin position="1260"/>
        <end position="1480"/>
    </location>
</feature>
<keyword evidence="6" id="KW-0245">EGF-like domain</keyword>
<feature type="domain" description="EGF-like" evidence="10">
    <location>
        <begin position="944"/>
        <end position="979"/>
    </location>
</feature>
<evidence type="ECO:0000256" key="8">
    <source>
        <dbReference type="SAM" id="Phobius"/>
    </source>
</evidence>
<feature type="transmembrane region" description="Helical" evidence="8">
    <location>
        <begin position="1281"/>
        <end position="1303"/>
    </location>
</feature>
<dbReference type="SUPFAM" id="SSF57196">
    <property type="entry name" value="EGF/Laminin"/>
    <property type="match status" value="2"/>
</dbReference>
<feature type="domain" description="EGF-like" evidence="10">
    <location>
        <begin position="980"/>
        <end position="1021"/>
    </location>
</feature>
<feature type="disulfide bond" evidence="6">
    <location>
        <begin position="969"/>
        <end position="978"/>
    </location>
</feature>